<dbReference type="PANTHER" id="PTHR38340:SF1">
    <property type="entry name" value="S-LAYER PROTEIN"/>
    <property type="match status" value="1"/>
</dbReference>
<dbReference type="InterPro" id="IPR001343">
    <property type="entry name" value="Hemolysn_Ca-bd"/>
</dbReference>
<dbReference type="InterPro" id="IPR011049">
    <property type="entry name" value="Serralysin-like_metalloprot_C"/>
</dbReference>
<reference evidence="3" key="1">
    <citation type="submission" date="2023-07" db="EMBL/GenBank/DDBJ databases">
        <authorList>
            <person name="Stuckert A."/>
        </authorList>
    </citation>
    <scope>NUCLEOTIDE SEQUENCE</scope>
</reference>
<dbReference type="Proteomes" id="UP001176940">
    <property type="component" value="Unassembled WGS sequence"/>
</dbReference>
<dbReference type="PANTHER" id="PTHR38340">
    <property type="entry name" value="S-LAYER PROTEIN"/>
    <property type="match status" value="1"/>
</dbReference>
<evidence type="ECO:0000256" key="2">
    <source>
        <dbReference type="ARBA" id="ARBA00022525"/>
    </source>
</evidence>
<gene>
    <name evidence="3" type="ORF">RIMI_LOCUS15942338</name>
</gene>
<dbReference type="SUPFAM" id="SSF51120">
    <property type="entry name" value="beta-Roll"/>
    <property type="match status" value="5"/>
</dbReference>
<sequence>MESPSLFVEMAKQWVGNHHRDIGKINAYNGMAVLATHISEAVRNPAMFITNRLLWDTESSWAQFSSQEPNGKRGHMEWKHAAIGLDYETTAAENMNDQVAQETVSAMKLWLTRKFRTKYYHYKPKNLPEPIEMSQNEANRITQSISENLPINELNIDENCRNKVWPNTEQLSDDGMSSFKDLEERARGKSLETEFHLKMAEDRQQLKEQITKNIKELVSPNFGEKWKIKSIESDERATTIDLENEMNPLETKKIEVPGKKGSPSSDEVLHSYYNDVSGYEKVNRGLGIYGTLMGFQGANQMFAEGRKSEGAVMLAQGVHGITELTGINSAVNKFVGDIAQKSISQISVGLEEASAVKFTSALTEAGAVAKTVPMLSLGFTIFNIYEDLHQKTPVGIADAALDSIIFITSLAGPEMLPVTVALSIVRLGIDPMYHEIKHELDALPSDAGVEDKFKAVLKGIGLALRDIGSSFLQILQQITLPGFIYSVYNLEQEHKKSMDLVHNLQTAENYYKILDIDDGHRCHKKIDFTEGEYSAYGGNLRVELTDQSTMNITLTDPLTSNKIVKVIPFETNCELVDLVMGIGETVNIKMMHKTATMFWLIPLKTKDVISSMAPEDRSLHGTYVGNSRPNRFYAVQQNNIKGLSYTLDRYHYELFGNDGNDIFYLGPQKTFVHGGNGQDIYYIPKNAGQTEICNQANDNEMDLLIFNIPLQQINAKKVQNNLKLFNSNLHEIMIKNWFLGEEYRHMTFKSVEGALLKTGKVRMNGIVPMEPFSLDFSSKDSGARIYLNDSLWETVVTVIGSNNSDIIYGNRLNNVFQGKGGKNYLAGSDGMDMYIIQEKEDCDTINNFAYDGLVDIVQLPASYADLKVNVVPQHSLKVWKPRGKMCVIMEDWYRGWHWQHVIFKSQDLVVFQITNTSEPRIIPLILDYSQFPKGINIDLNTIPRNENIMTVIGSSHYDIIQGNEKPNFIQAGKGGGSLTGRGGSDTYVIDCGKENMFIDNYAEDGAMDVLFIKKKYSSLKFDLAWSQTNSTFSFVSLQIHVADFCSILLHNWFRSESYRHLQIQTEDGITFSIPSGLTPVIYAVDNSRDTIPDVVIDTRSGIYEGATKIMGPPRYTIILGNEKDNYIDPGTNGGVMSGGEGSDTYVLKKHYKGIYKLNNYALDLQVDYFILDVNFKDILVRFDTYHKTQIVISAPTVAQWECRLEMLQKATDHIHLIVKTNDVLFTFTDRLEIQPLLVDERFSSMDLHLDLSSKTLHEVPIVYGSLQKRNFITGNTLNNTIIGGKDTDVIYGLEGDDILQGSSGKDYLSGGAGDDKIHGGEGNDIILGGEGDDVIYPGQGADAVYGGTGSDTLLFFGDLQKKTGVFVNLYLGYGAGSDAEGDLYFGIENMVGTSYDDILIGNDDSNYIRGAGGNDLIQPLGGNDFLQGGEGKDIYNLMDATGTKGD</sequence>
<comment type="caution">
    <text evidence="3">The sequence shown here is derived from an EMBL/GenBank/DDBJ whole genome shotgun (WGS) entry which is preliminary data.</text>
</comment>
<dbReference type="InterPro" id="IPR050557">
    <property type="entry name" value="RTX_toxin/Mannuronan_C5-epim"/>
</dbReference>
<protein>
    <submittedName>
        <fullName evidence="3">Uncharacterized protein</fullName>
    </submittedName>
</protein>
<proteinExistence type="predicted"/>
<organism evidence="3 4">
    <name type="scientific">Ranitomeya imitator</name>
    <name type="common">mimic poison frog</name>
    <dbReference type="NCBI Taxonomy" id="111125"/>
    <lineage>
        <taxon>Eukaryota</taxon>
        <taxon>Metazoa</taxon>
        <taxon>Chordata</taxon>
        <taxon>Craniata</taxon>
        <taxon>Vertebrata</taxon>
        <taxon>Euteleostomi</taxon>
        <taxon>Amphibia</taxon>
        <taxon>Batrachia</taxon>
        <taxon>Anura</taxon>
        <taxon>Neobatrachia</taxon>
        <taxon>Hyloidea</taxon>
        <taxon>Dendrobatidae</taxon>
        <taxon>Dendrobatinae</taxon>
        <taxon>Ranitomeya</taxon>
    </lineage>
</organism>
<evidence type="ECO:0000256" key="1">
    <source>
        <dbReference type="ARBA" id="ARBA00004613"/>
    </source>
</evidence>
<dbReference type="InterPro" id="IPR018511">
    <property type="entry name" value="Hemolysin-typ_Ca-bd_CS"/>
</dbReference>
<dbReference type="Pfam" id="PF00353">
    <property type="entry name" value="HemolysinCabind"/>
    <property type="match status" value="4"/>
</dbReference>
<dbReference type="PROSITE" id="PS00330">
    <property type="entry name" value="HEMOLYSIN_CALCIUM"/>
    <property type="match status" value="4"/>
</dbReference>
<accession>A0ABN9M444</accession>
<dbReference type="Gene3D" id="2.150.10.10">
    <property type="entry name" value="Serralysin-like metalloprotease, C-terminal"/>
    <property type="match status" value="4"/>
</dbReference>
<keyword evidence="2" id="KW-0964">Secreted</keyword>
<keyword evidence="4" id="KW-1185">Reference proteome</keyword>
<dbReference type="PRINTS" id="PR00313">
    <property type="entry name" value="CABNDNGRPT"/>
</dbReference>
<evidence type="ECO:0000313" key="4">
    <source>
        <dbReference type="Proteomes" id="UP001176940"/>
    </source>
</evidence>
<name>A0ABN9M444_9NEOB</name>
<evidence type="ECO:0000313" key="3">
    <source>
        <dbReference type="EMBL" id="CAJ0957389.1"/>
    </source>
</evidence>
<comment type="subcellular location">
    <subcellularLocation>
        <location evidence="1">Secreted</location>
    </subcellularLocation>
</comment>
<dbReference type="EMBL" id="CAUEEQ010043720">
    <property type="protein sequence ID" value="CAJ0957389.1"/>
    <property type="molecule type" value="Genomic_DNA"/>
</dbReference>